<dbReference type="InterPro" id="IPR051282">
    <property type="entry name" value="Arf-GAP_GTPase_ANK_PH"/>
</dbReference>
<feature type="compositionally biased region" description="Polar residues" evidence="11">
    <location>
        <begin position="292"/>
        <end position="324"/>
    </location>
</feature>
<dbReference type="FunFam" id="1.10.220.150:FF:000001">
    <property type="entry name" value="Arf-GAP with GTPase, ANK repeat and PH domain-containing protein 1"/>
    <property type="match status" value="1"/>
</dbReference>
<dbReference type="AlphaFoldDB" id="A0A979FYG4"/>
<keyword evidence="5 10" id="KW-0863">Zinc-finger</keyword>
<dbReference type="Pfam" id="PF01412">
    <property type="entry name" value="ArfGap"/>
    <property type="match status" value="1"/>
</dbReference>
<dbReference type="InterPro" id="IPR001849">
    <property type="entry name" value="PH_domain"/>
</dbReference>
<keyword evidence="8" id="KW-0342">GTP-binding</keyword>
<evidence type="ECO:0000256" key="5">
    <source>
        <dbReference type="ARBA" id="ARBA00022771"/>
    </source>
</evidence>
<dbReference type="OMA" id="WYGANIK"/>
<dbReference type="Gene3D" id="3.40.50.300">
    <property type="entry name" value="P-loop containing nucleotide triphosphate hydrolases"/>
    <property type="match status" value="1"/>
</dbReference>
<evidence type="ECO:0000256" key="4">
    <source>
        <dbReference type="ARBA" id="ARBA00022741"/>
    </source>
</evidence>
<dbReference type="PROSITE" id="PS50088">
    <property type="entry name" value="ANK_REPEAT"/>
    <property type="match status" value="2"/>
</dbReference>
<dbReference type="Pfam" id="PF12796">
    <property type="entry name" value="Ank_2"/>
    <property type="match status" value="1"/>
</dbReference>
<dbReference type="OrthoDB" id="6136903at2759"/>
<dbReference type="SMART" id="SM00248">
    <property type="entry name" value="ANK"/>
    <property type="match status" value="3"/>
</dbReference>
<organism evidence="14 15">
    <name type="scientific">Hyalella azteca</name>
    <name type="common">Amphipod</name>
    <dbReference type="NCBI Taxonomy" id="294128"/>
    <lineage>
        <taxon>Eukaryota</taxon>
        <taxon>Metazoa</taxon>
        <taxon>Ecdysozoa</taxon>
        <taxon>Arthropoda</taxon>
        <taxon>Crustacea</taxon>
        <taxon>Multicrustacea</taxon>
        <taxon>Malacostraca</taxon>
        <taxon>Eumalacostraca</taxon>
        <taxon>Peracarida</taxon>
        <taxon>Amphipoda</taxon>
        <taxon>Senticaudata</taxon>
        <taxon>Talitrida</taxon>
        <taxon>Talitroidea</taxon>
        <taxon>Hyalellidae</taxon>
        <taxon>Hyalella</taxon>
    </lineage>
</organism>
<feature type="domain" description="Arf-GAP" evidence="13">
    <location>
        <begin position="719"/>
        <end position="844"/>
    </location>
</feature>
<dbReference type="PANTHER" id="PTHR45819">
    <property type="entry name" value="CENTAURIN-GAMMA-1A"/>
    <property type="match status" value="1"/>
</dbReference>
<dbReference type="FunFam" id="3.40.50.300:FF:000178">
    <property type="entry name" value="Arf-GAP with GTPase, ANK repeat and PH domain-containing protein 1"/>
    <property type="match status" value="1"/>
</dbReference>
<dbReference type="InterPro" id="IPR038508">
    <property type="entry name" value="ArfGAP_dom_sf"/>
</dbReference>
<keyword evidence="4" id="KW-0547">Nucleotide-binding</keyword>
<dbReference type="SMART" id="SM00233">
    <property type="entry name" value="PH"/>
    <property type="match status" value="1"/>
</dbReference>
<dbReference type="GO" id="GO:0008270">
    <property type="term" value="F:zinc ion binding"/>
    <property type="evidence" value="ECO:0007669"/>
    <property type="project" value="UniProtKB-KW"/>
</dbReference>
<dbReference type="FunFam" id="2.30.29.30:FF:000109">
    <property type="entry name" value="Arf-GAP with GTPase, ANK repeat and PH domain-containing protein 1"/>
    <property type="match status" value="1"/>
</dbReference>
<proteinExistence type="inferred from homology"/>
<dbReference type="RefSeq" id="XP_047741484.1">
    <property type="nucleotide sequence ID" value="XM_047885528.1"/>
</dbReference>
<feature type="compositionally biased region" description="Polar residues" evidence="11">
    <location>
        <begin position="241"/>
        <end position="254"/>
    </location>
</feature>
<feature type="region of interest" description="Disordered" evidence="11">
    <location>
        <begin position="574"/>
        <end position="603"/>
    </location>
</feature>
<feature type="compositionally biased region" description="Basic and acidic residues" evidence="11">
    <location>
        <begin position="466"/>
        <end position="476"/>
    </location>
</feature>
<dbReference type="GeneID" id="108672047"/>
<feature type="repeat" description="ANK" evidence="9">
    <location>
        <begin position="912"/>
        <end position="936"/>
    </location>
</feature>
<dbReference type="CDD" id="cd01250">
    <property type="entry name" value="PH_AGAP"/>
    <property type="match status" value="1"/>
</dbReference>
<dbReference type="SUPFAM" id="SSF57863">
    <property type="entry name" value="ArfGap/RecO-like zinc finger"/>
    <property type="match status" value="1"/>
</dbReference>
<evidence type="ECO:0000256" key="7">
    <source>
        <dbReference type="ARBA" id="ARBA00023043"/>
    </source>
</evidence>
<dbReference type="PROSITE" id="PS50003">
    <property type="entry name" value="PH_DOMAIN"/>
    <property type="match status" value="1"/>
</dbReference>
<dbReference type="InterPro" id="IPR002110">
    <property type="entry name" value="Ankyrin_rpt"/>
</dbReference>
<keyword evidence="14" id="KW-1185">Reference proteome</keyword>
<keyword evidence="2" id="KW-0343">GTPase activation</keyword>
<dbReference type="SMART" id="SM00174">
    <property type="entry name" value="RHO"/>
    <property type="match status" value="1"/>
</dbReference>
<dbReference type="PRINTS" id="PR00405">
    <property type="entry name" value="REVINTRACTNG"/>
</dbReference>
<feature type="compositionally biased region" description="Low complexity" evidence="11">
    <location>
        <begin position="368"/>
        <end position="393"/>
    </location>
</feature>
<dbReference type="InterPro" id="IPR011993">
    <property type="entry name" value="PH-like_dom_sf"/>
</dbReference>
<dbReference type="PANTHER" id="PTHR45819:SF5">
    <property type="entry name" value="CENTAURIN-GAMMA-1A"/>
    <property type="match status" value="1"/>
</dbReference>
<dbReference type="CDD" id="cd08836">
    <property type="entry name" value="ArfGap_AGAP"/>
    <property type="match status" value="1"/>
</dbReference>
<evidence type="ECO:0000256" key="9">
    <source>
        <dbReference type="PROSITE-ProRule" id="PRU00023"/>
    </source>
</evidence>
<gene>
    <name evidence="15" type="primary">LOC108672047</name>
</gene>
<feature type="region of interest" description="Disordered" evidence="11">
    <location>
        <begin position="355"/>
        <end position="402"/>
    </location>
</feature>
<dbReference type="PROSITE" id="PS51421">
    <property type="entry name" value="RAS"/>
    <property type="match status" value="1"/>
</dbReference>
<dbReference type="GO" id="GO:0003924">
    <property type="term" value="F:GTPase activity"/>
    <property type="evidence" value="ECO:0007669"/>
    <property type="project" value="InterPro"/>
</dbReference>
<feature type="repeat" description="ANK" evidence="9">
    <location>
        <begin position="879"/>
        <end position="911"/>
    </location>
</feature>
<protein>
    <submittedName>
        <fullName evidence="15">Centaurin-gamma-1A isoform X1</fullName>
    </submittedName>
</protein>
<dbReference type="SUPFAM" id="SSF50729">
    <property type="entry name" value="PH domain-like"/>
    <property type="match status" value="1"/>
</dbReference>
<dbReference type="PROSITE" id="PS51419">
    <property type="entry name" value="RAB"/>
    <property type="match status" value="1"/>
</dbReference>
<evidence type="ECO:0000256" key="2">
    <source>
        <dbReference type="ARBA" id="ARBA00022468"/>
    </source>
</evidence>
<feature type="domain" description="PH" evidence="12">
    <location>
        <begin position="485"/>
        <end position="700"/>
    </location>
</feature>
<dbReference type="Pfam" id="PF00071">
    <property type="entry name" value="Ras"/>
    <property type="match status" value="1"/>
</dbReference>
<dbReference type="SMART" id="SM00173">
    <property type="entry name" value="RAS"/>
    <property type="match status" value="1"/>
</dbReference>
<evidence type="ECO:0000313" key="15">
    <source>
        <dbReference type="RefSeq" id="XP_047741484.1"/>
    </source>
</evidence>
<dbReference type="InterPro" id="IPR001806">
    <property type="entry name" value="Small_GTPase"/>
</dbReference>
<evidence type="ECO:0000259" key="13">
    <source>
        <dbReference type="PROSITE" id="PS50115"/>
    </source>
</evidence>
<dbReference type="SMART" id="SM00175">
    <property type="entry name" value="RAB"/>
    <property type="match status" value="1"/>
</dbReference>
<keyword evidence="3" id="KW-0479">Metal-binding</keyword>
<accession>A0A979FYG4</accession>
<dbReference type="PROSITE" id="PS50115">
    <property type="entry name" value="ARFGAP"/>
    <property type="match status" value="1"/>
</dbReference>
<dbReference type="Proteomes" id="UP000694843">
    <property type="component" value="Unplaced"/>
</dbReference>
<dbReference type="InterPro" id="IPR036770">
    <property type="entry name" value="Ankyrin_rpt-contain_sf"/>
</dbReference>
<dbReference type="SMART" id="SM00105">
    <property type="entry name" value="ArfGap"/>
    <property type="match status" value="1"/>
</dbReference>
<evidence type="ECO:0000313" key="14">
    <source>
        <dbReference type="Proteomes" id="UP000694843"/>
    </source>
</evidence>
<sequence length="978" mass="106682">MSMNNRQLQPFVSSSAAIRQEIQRFESVHPSIYAIYDIIELIPDPLLAQQIREHVVCIEDSFVNSQEWTLSRSVPDLRLGIVGSLSSGKSALVHRYLTGSYMQEESPEGGRFKKEIVIDGNSYLLLIRDEGGPPELQFTAWVDAVIFVFSLESEASFNAIYSYYAKMAHYRSTTDVPLILVGTQDAISENNPRIIDDSRARKLAADLKRCSYYETCATYGLNVDRVFQDACTKIVNQRSTPLITPTNSRPSTPTHLLRYPPLSNNGYTTYNPAPYPPYNPSYTASNPYATPHLQQNSSPSHPYGSSLNKEGSLRSGSIGSTNPTVGGANSVVAELNAMTRTESFRDDAFKRVSAPSSVFMPPPPPPASLTSTTSATLPHPSSHSTTTTAAATISGGGGGCSTPTMTNSSLKYNSDHHYTMHQPSMGIITTPGHMMDGNIKDLPTPSSTPTTSRKSRRKSNLFTPSKKTEDKDKSKNGEVGSGRAIPIKQGYLYKKSNKTLNKDWKKKYVTLCDNGRLTYHSSLHDYMEDSHGKDISLQCTTVKVPGMKPRGSRVVGAAPPEAVTSELDALHLASAPASTTNSSSSVNSGVSSTTPGRGSIGGIAITKDKQVTLTSYEPLQDANLHNGGDSASLSSKIETPNVKKRHRRMKSSGAKTTGDLDDAEGFEFSIVSLDNKQWLFEASSQEEREEWVTAIEQQILASLQGNESHKKNNESGRDPQAVHIIKTRVPGNNLCADCDAPNPEWASINLGMLVCIECSGIHRNLGSHISKVRSLDLDDWPCGPASVLQALGNEAGNRVWESNVHNTSLSKPGPRSPREDKERWIRAKYEAREFLQLLPSTSDLSEDLVESVCCGDVARLSLLLQHTNDVNKPIAAPRDTRTLLHLAAGLPSLPALQLLIWHNANVQALDSDGRSALYYARAAGDRSCIELLLQSGCPETCIAASTSQQQQQSSTLPRRKSSFSRKPEILDKLQASII</sequence>
<feature type="region of interest" description="Disordered" evidence="11">
    <location>
        <begin position="241"/>
        <end position="263"/>
    </location>
</feature>
<feature type="region of interest" description="Disordered" evidence="11">
    <location>
        <begin position="423"/>
        <end position="482"/>
    </location>
</feature>
<reference evidence="15" key="1">
    <citation type="submission" date="2025-08" db="UniProtKB">
        <authorList>
            <consortium name="RefSeq"/>
        </authorList>
    </citation>
    <scope>IDENTIFICATION</scope>
    <source>
        <tissue evidence="15">Whole organism</tissue>
    </source>
</reference>
<evidence type="ECO:0000256" key="11">
    <source>
        <dbReference type="SAM" id="MobiDB-lite"/>
    </source>
</evidence>
<feature type="region of interest" description="Disordered" evidence="11">
    <location>
        <begin position="281"/>
        <end position="327"/>
    </location>
</feature>
<dbReference type="SUPFAM" id="SSF48403">
    <property type="entry name" value="Ankyrin repeat"/>
    <property type="match status" value="1"/>
</dbReference>
<dbReference type="Gene3D" id="2.30.29.30">
    <property type="entry name" value="Pleckstrin-homology domain (PH domain)/Phosphotyrosine-binding domain (PTB)"/>
    <property type="match status" value="2"/>
</dbReference>
<evidence type="ECO:0000259" key="12">
    <source>
        <dbReference type="PROSITE" id="PS50003"/>
    </source>
</evidence>
<evidence type="ECO:0000256" key="6">
    <source>
        <dbReference type="ARBA" id="ARBA00022833"/>
    </source>
</evidence>
<evidence type="ECO:0000256" key="3">
    <source>
        <dbReference type="ARBA" id="ARBA00022723"/>
    </source>
</evidence>
<keyword evidence="7 9" id="KW-0040">ANK repeat</keyword>
<name>A0A979FYG4_HYAAZ</name>
<evidence type="ECO:0000256" key="10">
    <source>
        <dbReference type="PROSITE-ProRule" id="PRU00288"/>
    </source>
</evidence>
<feature type="compositionally biased region" description="Low complexity" evidence="11">
    <location>
        <begin position="574"/>
        <end position="596"/>
    </location>
</feature>
<keyword evidence="6" id="KW-0862">Zinc</keyword>
<dbReference type="Gene3D" id="1.25.40.20">
    <property type="entry name" value="Ankyrin repeat-containing domain"/>
    <property type="match status" value="1"/>
</dbReference>
<evidence type="ECO:0000256" key="1">
    <source>
        <dbReference type="ARBA" id="ARBA00005430"/>
    </source>
</evidence>
<dbReference type="PROSITE" id="PS50297">
    <property type="entry name" value="ANK_REP_REGION"/>
    <property type="match status" value="1"/>
</dbReference>
<dbReference type="GO" id="GO:0005525">
    <property type="term" value="F:GTP binding"/>
    <property type="evidence" value="ECO:0007669"/>
    <property type="project" value="UniProtKB-KW"/>
</dbReference>
<dbReference type="InterPro" id="IPR027417">
    <property type="entry name" value="P-loop_NTPase"/>
</dbReference>
<dbReference type="Gene3D" id="1.10.220.150">
    <property type="entry name" value="Arf GTPase activating protein"/>
    <property type="match status" value="1"/>
</dbReference>
<dbReference type="GO" id="GO:0005096">
    <property type="term" value="F:GTPase activator activity"/>
    <property type="evidence" value="ECO:0007669"/>
    <property type="project" value="UniProtKB-KW"/>
</dbReference>
<dbReference type="SUPFAM" id="SSF52540">
    <property type="entry name" value="P-loop containing nucleoside triphosphate hydrolases"/>
    <property type="match status" value="1"/>
</dbReference>
<dbReference type="CDD" id="cd04103">
    <property type="entry name" value="Centaurin_gamma"/>
    <property type="match status" value="1"/>
</dbReference>
<dbReference type="InterPro" id="IPR001164">
    <property type="entry name" value="ArfGAP_dom"/>
</dbReference>
<feature type="compositionally biased region" description="Low complexity" evidence="11">
    <location>
        <begin position="443"/>
        <end position="452"/>
    </location>
</feature>
<evidence type="ECO:0000256" key="8">
    <source>
        <dbReference type="ARBA" id="ARBA00023134"/>
    </source>
</evidence>
<dbReference type="InterPro" id="IPR037278">
    <property type="entry name" value="ARFGAP/RecO"/>
</dbReference>
<comment type="similarity">
    <text evidence="1">Belongs to the centaurin gamma-like family.</text>
</comment>